<protein>
    <submittedName>
        <fullName evidence="2">Uncharacterized protein</fullName>
    </submittedName>
</protein>
<proteinExistence type="predicted"/>
<reference evidence="3" key="1">
    <citation type="submission" date="2015-02" db="EMBL/GenBank/DDBJ databases">
        <title>Description and complete genome sequence of the first cultured representative of the subdivision 5 of the Verrucomicrobia phylum.</title>
        <authorList>
            <person name="Spring S."/>
            <person name="Bunk B."/>
            <person name="Sproer C."/>
            <person name="Klenk H.-P."/>
        </authorList>
    </citation>
    <scope>NUCLEOTIDE SEQUENCE [LARGE SCALE GENOMIC DNA]</scope>
    <source>
        <strain evidence="3">L21-Fru-AB</strain>
    </source>
</reference>
<dbReference type="EMBL" id="CP010904">
    <property type="protein sequence ID" value="AKJ63418.1"/>
    <property type="molecule type" value="Genomic_DNA"/>
</dbReference>
<accession>A0A0G3EAX2</accession>
<feature type="signal peptide" evidence="1">
    <location>
        <begin position="1"/>
        <end position="19"/>
    </location>
</feature>
<keyword evidence="3" id="KW-1185">Reference proteome</keyword>
<sequence length="294" mass="32065" precursor="true">MKYRLIPALTLALAVYAQAGARPRDPGPAALLPSPHSLGAVAASETECFGPEELFEYINGAAPLYLDYGFERLAHRVYRFEKGSLTADLYAMPDPTRAFGIYAAERDAEATFVETGAEGYRWGDVLRFFRGRYYVKLYADAGEDTVPLLVRAAKAIDARLPGRAVLPSATTWFPEKGRVPHSLSYTVEPPLGVEALAPAWKARYRCGDEESTLWIVPTAGAAQAEAGLAALETQLREYDAAPQPWDEADRTGLRADHPYAGPVLATASGARVFVLLNPPPDSLPLLRAARERCR</sequence>
<organism evidence="2 3">
    <name type="scientific">Kiritimatiella glycovorans</name>
    <dbReference type="NCBI Taxonomy" id="1307763"/>
    <lineage>
        <taxon>Bacteria</taxon>
        <taxon>Pseudomonadati</taxon>
        <taxon>Kiritimatiellota</taxon>
        <taxon>Kiritimatiellia</taxon>
        <taxon>Kiritimatiellales</taxon>
        <taxon>Kiritimatiellaceae</taxon>
        <taxon>Kiritimatiella</taxon>
    </lineage>
</organism>
<dbReference type="RefSeq" id="WP_052880848.1">
    <property type="nucleotide sequence ID" value="NZ_CP010904.1"/>
</dbReference>
<dbReference type="InterPro" id="IPR046534">
    <property type="entry name" value="DUF6599"/>
</dbReference>
<evidence type="ECO:0000256" key="1">
    <source>
        <dbReference type="SAM" id="SignalP"/>
    </source>
</evidence>
<dbReference type="Proteomes" id="UP000035268">
    <property type="component" value="Chromosome"/>
</dbReference>
<evidence type="ECO:0000313" key="3">
    <source>
        <dbReference type="Proteomes" id="UP000035268"/>
    </source>
</evidence>
<dbReference type="KEGG" id="vbl:L21SP4_00132"/>
<name>A0A0G3EAX2_9BACT</name>
<dbReference type="OrthoDB" id="1096279at2"/>
<keyword evidence="1" id="KW-0732">Signal</keyword>
<reference evidence="2 3" key="2">
    <citation type="journal article" date="2016" name="ISME J.">
        <title>Characterization of the first cultured representative of Verrucomicrobia subdivision 5 indicates the proposal of a novel phylum.</title>
        <authorList>
            <person name="Spring S."/>
            <person name="Bunk B."/>
            <person name="Sproer C."/>
            <person name="Schumann P."/>
            <person name="Rohde M."/>
            <person name="Tindall B.J."/>
            <person name="Klenk H.P."/>
        </authorList>
    </citation>
    <scope>NUCLEOTIDE SEQUENCE [LARGE SCALE GENOMIC DNA]</scope>
    <source>
        <strain evidence="2 3">L21-Fru-AB</strain>
    </source>
</reference>
<dbReference type="AlphaFoldDB" id="A0A0G3EAX2"/>
<gene>
    <name evidence="2" type="ORF">L21SP4_00132</name>
</gene>
<dbReference type="Pfam" id="PF20244">
    <property type="entry name" value="DUF6599"/>
    <property type="match status" value="1"/>
</dbReference>
<feature type="chain" id="PRO_5005184152" evidence="1">
    <location>
        <begin position="20"/>
        <end position="294"/>
    </location>
</feature>
<evidence type="ECO:0000313" key="2">
    <source>
        <dbReference type="EMBL" id="AKJ63418.1"/>
    </source>
</evidence>